<proteinExistence type="inferred from homology"/>
<keyword evidence="3 8" id="KW-0694">RNA-binding</keyword>
<feature type="domain" description="KH type-2" evidence="10">
    <location>
        <begin position="39"/>
        <end position="107"/>
    </location>
</feature>
<dbReference type="GO" id="GO:0003729">
    <property type="term" value="F:mRNA binding"/>
    <property type="evidence" value="ECO:0007669"/>
    <property type="project" value="UniProtKB-UniRule"/>
</dbReference>
<dbReference type="GO" id="GO:0003735">
    <property type="term" value="F:structural constituent of ribosome"/>
    <property type="evidence" value="ECO:0007669"/>
    <property type="project" value="InterPro"/>
</dbReference>
<dbReference type="GO" id="GO:0022627">
    <property type="term" value="C:cytosolic small ribosomal subunit"/>
    <property type="evidence" value="ECO:0007669"/>
    <property type="project" value="TreeGrafter"/>
</dbReference>
<sequence>MGQKVSPVGLRIGIIKDWDARWYADKNDVADLLHEDLNIRSLLEDFYQNAAVSKIEIERSKGRVLISVHTAKPGMVFGRESKIKNEVVNKLQQLTGKEVYLNIVEIKKPDLDAKLVAENIARQLESRASFRRVQKMAIQRAMRAGAKGCKTLVSGRLGGAEMARSEGYSEGNVPLHTLRADIDYAATEADTTYGKLGIKVWIYKGEILPEKKRGGRQ</sequence>
<dbReference type="PROSITE" id="PS00548">
    <property type="entry name" value="RIBOSOMAL_S3"/>
    <property type="match status" value="1"/>
</dbReference>
<protein>
    <recommendedName>
        <fullName evidence="7 8">Small ribosomal subunit protein uS3</fullName>
    </recommendedName>
</protein>
<dbReference type="Gene3D" id="3.30.300.20">
    <property type="match status" value="1"/>
</dbReference>
<dbReference type="KEGG" id="xcl:G4Z02_05295"/>
<dbReference type="InterPro" id="IPR009019">
    <property type="entry name" value="KH_sf_prok-type"/>
</dbReference>
<dbReference type="Pfam" id="PF00189">
    <property type="entry name" value="Ribosomal_S3_C"/>
    <property type="match status" value="1"/>
</dbReference>
<comment type="function">
    <text evidence="6 8">Binds the lower part of the 30S subunit head. Binds mRNA in the 70S ribosome, positioning it for translation.</text>
</comment>
<evidence type="ECO:0000256" key="2">
    <source>
        <dbReference type="ARBA" id="ARBA00022730"/>
    </source>
</evidence>
<dbReference type="AlphaFoldDB" id="A0A7L7KRH0"/>
<dbReference type="InterPro" id="IPR004087">
    <property type="entry name" value="KH_dom"/>
</dbReference>
<evidence type="ECO:0000256" key="5">
    <source>
        <dbReference type="ARBA" id="ARBA00023274"/>
    </source>
</evidence>
<dbReference type="HAMAP" id="MF_01309_B">
    <property type="entry name" value="Ribosomal_uS3_B"/>
    <property type="match status" value="1"/>
</dbReference>
<keyword evidence="2 8" id="KW-0699">rRNA-binding</keyword>
<evidence type="ECO:0000256" key="6">
    <source>
        <dbReference type="ARBA" id="ARBA00024998"/>
    </source>
</evidence>
<name>A0A7L7KRH0_9MOLU</name>
<evidence type="ECO:0000256" key="8">
    <source>
        <dbReference type="HAMAP-Rule" id="MF_01309"/>
    </source>
</evidence>
<dbReference type="RefSeq" id="WP_258876962.1">
    <property type="nucleotide sequence ID" value="NZ_CP048914.1"/>
</dbReference>
<evidence type="ECO:0000256" key="3">
    <source>
        <dbReference type="ARBA" id="ARBA00022884"/>
    </source>
</evidence>
<dbReference type="NCBIfam" id="TIGR01009">
    <property type="entry name" value="rpsC_bact"/>
    <property type="match status" value="1"/>
</dbReference>
<dbReference type="PROSITE" id="PS50823">
    <property type="entry name" value="KH_TYPE_2"/>
    <property type="match status" value="1"/>
</dbReference>
<evidence type="ECO:0000313" key="11">
    <source>
        <dbReference type="EMBL" id="QMS85185.1"/>
    </source>
</evidence>
<dbReference type="PANTHER" id="PTHR11760:SF19">
    <property type="entry name" value="SMALL RIBOSOMAL SUBUNIT PROTEIN US3C"/>
    <property type="match status" value="1"/>
</dbReference>
<dbReference type="Proteomes" id="UP000514720">
    <property type="component" value="Chromosome"/>
</dbReference>
<dbReference type="InterPro" id="IPR015946">
    <property type="entry name" value="KH_dom-like_a/b"/>
</dbReference>
<dbReference type="SMART" id="SM00322">
    <property type="entry name" value="KH"/>
    <property type="match status" value="1"/>
</dbReference>
<dbReference type="EMBL" id="CP048914">
    <property type="protein sequence ID" value="QMS85185.1"/>
    <property type="molecule type" value="Genomic_DNA"/>
</dbReference>
<dbReference type="SUPFAM" id="SSF54814">
    <property type="entry name" value="Prokaryotic type KH domain (KH-domain type II)"/>
    <property type="match status" value="1"/>
</dbReference>
<dbReference type="InterPro" id="IPR057258">
    <property type="entry name" value="Ribosomal_uS3"/>
</dbReference>
<dbReference type="InterPro" id="IPR018280">
    <property type="entry name" value="Ribosomal_uS3_CS"/>
</dbReference>
<comment type="similarity">
    <text evidence="1 8 9">Belongs to the universal ribosomal protein uS3 family.</text>
</comment>
<keyword evidence="4 8" id="KW-0689">Ribosomal protein</keyword>
<keyword evidence="12" id="KW-1185">Reference proteome</keyword>
<comment type="subunit">
    <text evidence="8">Part of the 30S ribosomal subunit. Forms a tight complex with proteins S10 and S14.</text>
</comment>
<evidence type="ECO:0000256" key="4">
    <source>
        <dbReference type="ARBA" id="ARBA00022980"/>
    </source>
</evidence>
<dbReference type="FunFam" id="3.30.300.20:FF:000001">
    <property type="entry name" value="30S ribosomal protein S3"/>
    <property type="match status" value="1"/>
</dbReference>
<evidence type="ECO:0000256" key="9">
    <source>
        <dbReference type="RuleBase" id="RU003624"/>
    </source>
</evidence>
<evidence type="ECO:0000256" key="7">
    <source>
        <dbReference type="ARBA" id="ARBA00035257"/>
    </source>
</evidence>
<dbReference type="SUPFAM" id="SSF54821">
    <property type="entry name" value="Ribosomal protein S3 C-terminal domain"/>
    <property type="match status" value="1"/>
</dbReference>
<dbReference type="GO" id="GO:0019843">
    <property type="term" value="F:rRNA binding"/>
    <property type="evidence" value="ECO:0007669"/>
    <property type="project" value="UniProtKB-UniRule"/>
</dbReference>
<evidence type="ECO:0000313" key="12">
    <source>
        <dbReference type="Proteomes" id="UP000514720"/>
    </source>
</evidence>
<evidence type="ECO:0000256" key="1">
    <source>
        <dbReference type="ARBA" id="ARBA00010761"/>
    </source>
</evidence>
<dbReference type="InterPro" id="IPR001351">
    <property type="entry name" value="Ribosomal_uS3_C"/>
</dbReference>
<reference evidence="11 12" key="1">
    <citation type="submission" date="2020-02" db="EMBL/GenBank/DDBJ databases">
        <authorList>
            <person name="Zheng R.K."/>
            <person name="Sun C.M."/>
        </authorList>
    </citation>
    <scope>NUCLEOTIDE SEQUENCE [LARGE SCALE GENOMIC DNA]</scope>
    <source>
        <strain evidence="12">zrk13</strain>
    </source>
</reference>
<accession>A0A7L7KRH0</accession>
<dbReference type="GO" id="GO:0006412">
    <property type="term" value="P:translation"/>
    <property type="evidence" value="ECO:0007669"/>
    <property type="project" value="UniProtKB-UniRule"/>
</dbReference>
<gene>
    <name evidence="8 11" type="primary">rpsC</name>
    <name evidence="11" type="ORF">G4Z02_05295</name>
</gene>
<evidence type="ECO:0000259" key="10">
    <source>
        <dbReference type="PROSITE" id="PS50823"/>
    </source>
</evidence>
<dbReference type="InterPro" id="IPR005704">
    <property type="entry name" value="Ribosomal_uS3_bac-typ"/>
</dbReference>
<dbReference type="Gene3D" id="3.30.1140.32">
    <property type="entry name" value="Ribosomal protein S3, C-terminal domain"/>
    <property type="match status" value="1"/>
</dbReference>
<dbReference type="InterPro" id="IPR036419">
    <property type="entry name" value="Ribosomal_S3_C_sf"/>
</dbReference>
<dbReference type="CDD" id="cd02412">
    <property type="entry name" value="KH-II_30S_S3"/>
    <property type="match status" value="1"/>
</dbReference>
<keyword evidence="5 8" id="KW-0687">Ribonucleoprotein</keyword>
<dbReference type="PANTHER" id="PTHR11760">
    <property type="entry name" value="30S/40S RIBOSOMAL PROTEIN S3"/>
    <property type="match status" value="1"/>
</dbReference>
<dbReference type="InterPro" id="IPR004044">
    <property type="entry name" value="KH_dom_type_2"/>
</dbReference>
<organism evidence="11 12">
    <name type="scientific">Candidatus Xianfuyuplasma coldseepsis</name>
    <dbReference type="NCBI Taxonomy" id="2782163"/>
    <lineage>
        <taxon>Bacteria</taxon>
        <taxon>Bacillati</taxon>
        <taxon>Mycoplasmatota</taxon>
        <taxon>Mollicutes</taxon>
        <taxon>Candidatus Izemoplasmatales</taxon>
        <taxon>Candidatus Izemoplasmataceae</taxon>
        <taxon>Candidatus Xianfuyuplasma</taxon>
    </lineage>
</organism>
<dbReference type="Pfam" id="PF07650">
    <property type="entry name" value="KH_2"/>
    <property type="match status" value="1"/>
</dbReference>